<protein>
    <submittedName>
        <fullName evidence="1">Uncharacterized protein</fullName>
    </submittedName>
</protein>
<name>A0A482VNJ2_ASBVE</name>
<comment type="caution">
    <text evidence="1">The sequence shown here is derived from an EMBL/GenBank/DDBJ whole genome shotgun (WGS) entry which is preliminary data.</text>
</comment>
<evidence type="ECO:0000313" key="2">
    <source>
        <dbReference type="Proteomes" id="UP000292052"/>
    </source>
</evidence>
<dbReference type="EMBL" id="QDEB01079421">
    <property type="protein sequence ID" value="RZC34501.1"/>
    <property type="molecule type" value="Genomic_DNA"/>
</dbReference>
<dbReference type="Proteomes" id="UP000292052">
    <property type="component" value="Unassembled WGS sequence"/>
</dbReference>
<evidence type="ECO:0000313" key="1">
    <source>
        <dbReference type="EMBL" id="RZC34501.1"/>
    </source>
</evidence>
<reference evidence="1 2" key="1">
    <citation type="submission" date="2017-03" db="EMBL/GenBank/DDBJ databases">
        <title>Genome of the blue death feigning beetle - Asbolus verrucosus.</title>
        <authorList>
            <person name="Rider S.D."/>
        </authorList>
    </citation>
    <scope>NUCLEOTIDE SEQUENCE [LARGE SCALE GENOMIC DNA]</scope>
    <source>
        <strain evidence="1">Butters</strain>
        <tissue evidence="1">Head and leg muscle</tissue>
    </source>
</reference>
<feature type="non-terminal residue" evidence="1">
    <location>
        <position position="70"/>
    </location>
</feature>
<keyword evidence="2" id="KW-1185">Reference proteome</keyword>
<dbReference type="OrthoDB" id="6769103at2759"/>
<gene>
    <name evidence="1" type="ORF">BDFB_014273</name>
</gene>
<sequence>MEYVVFAEAHFLRKYTDNLQSNLPLQWVYLDENWIFENGTVLKSWQDDSHRSARGIQQICLNLNSSPMHH</sequence>
<dbReference type="AlphaFoldDB" id="A0A482VNJ2"/>
<accession>A0A482VNJ2</accession>
<proteinExistence type="predicted"/>
<organism evidence="1 2">
    <name type="scientific">Asbolus verrucosus</name>
    <name type="common">Desert ironclad beetle</name>
    <dbReference type="NCBI Taxonomy" id="1661398"/>
    <lineage>
        <taxon>Eukaryota</taxon>
        <taxon>Metazoa</taxon>
        <taxon>Ecdysozoa</taxon>
        <taxon>Arthropoda</taxon>
        <taxon>Hexapoda</taxon>
        <taxon>Insecta</taxon>
        <taxon>Pterygota</taxon>
        <taxon>Neoptera</taxon>
        <taxon>Endopterygota</taxon>
        <taxon>Coleoptera</taxon>
        <taxon>Polyphaga</taxon>
        <taxon>Cucujiformia</taxon>
        <taxon>Tenebrionidae</taxon>
        <taxon>Pimeliinae</taxon>
        <taxon>Asbolus</taxon>
    </lineage>
</organism>